<dbReference type="EMBL" id="GDHC01009762">
    <property type="protein sequence ID" value="JAQ08867.1"/>
    <property type="molecule type" value="Transcribed_RNA"/>
</dbReference>
<organism evidence="1">
    <name type="scientific">Lygus hesperus</name>
    <name type="common">Western plant bug</name>
    <dbReference type="NCBI Taxonomy" id="30085"/>
    <lineage>
        <taxon>Eukaryota</taxon>
        <taxon>Metazoa</taxon>
        <taxon>Ecdysozoa</taxon>
        <taxon>Arthropoda</taxon>
        <taxon>Hexapoda</taxon>
        <taxon>Insecta</taxon>
        <taxon>Pterygota</taxon>
        <taxon>Neoptera</taxon>
        <taxon>Paraneoptera</taxon>
        <taxon>Hemiptera</taxon>
        <taxon>Heteroptera</taxon>
        <taxon>Panheteroptera</taxon>
        <taxon>Cimicomorpha</taxon>
        <taxon>Miridae</taxon>
        <taxon>Mirini</taxon>
        <taxon>Lygus</taxon>
    </lineage>
</organism>
<proteinExistence type="predicted"/>
<name>A0A146LQ96_LYGHE</name>
<gene>
    <name evidence="1" type="ORF">g.82653</name>
</gene>
<protein>
    <submittedName>
        <fullName evidence="1">Uncharacterized protein</fullName>
    </submittedName>
</protein>
<dbReference type="AlphaFoldDB" id="A0A146LQ96"/>
<reference evidence="1" key="1">
    <citation type="journal article" date="2016" name="Gigascience">
        <title>De novo construction of an expanded transcriptome assembly for the western tarnished plant bug, Lygus hesperus.</title>
        <authorList>
            <person name="Tassone E.E."/>
            <person name="Geib S.M."/>
            <person name="Hall B."/>
            <person name="Fabrick J.A."/>
            <person name="Brent C.S."/>
            <person name="Hull J.J."/>
        </authorList>
    </citation>
    <scope>NUCLEOTIDE SEQUENCE</scope>
</reference>
<evidence type="ECO:0000313" key="1">
    <source>
        <dbReference type="EMBL" id="JAQ08867.1"/>
    </source>
</evidence>
<accession>A0A146LQ96</accession>
<sequence length="104" mass="11460">LALCVLGTSTDPPQARTLACSTPSIPLPSQCCVPLHSKVTSHSLINMECHSLFRIWQAQTMRAAIFCTAIPGTPIPPSVLPLAYSYLNAWSRNRMESNPPHWFL</sequence>
<feature type="non-terminal residue" evidence="1">
    <location>
        <position position="1"/>
    </location>
</feature>